<dbReference type="GO" id="GO:0009249">
    <property type="term" value="P:protein lipoylation"/>
    <property type="evidence" value="ECO:0007669"/>
    <property type="project" value="TreeGrafter"/>
</dbReference>
<dbReference type="PANTHER" id="PTHR11715">
    <property type="entry name" value="GLYCINE CLEAVAGE SYSTEM H PROTEIN"/>
    <property type="match status" value="1"/>
</dbReference>
<dbReference type="InterPro" id="IPR033753">
    <property type="entry name" value="GCV_H/Fam206"/>
</dbReference>
<comment type="caution">
    <text evidence="6">The sequence shown here is derived from an EMBL/GenBank/DDBJ whole genome shotgun (WGS) entry which is preliminary data.</text>
</comment>
<comment type="subunit">
    <text evidence="3">The glycine cleavage system is composed of four proteins: P, T, L and H.</text>
</comment>
<reference evidence="6 7" key="1">
    <citation type="submission" date="2019-12" db="EMBL/GenBank/DDBJ databases">
        <authorList>
            <person name="Xu J."/>
        </authorList>
    </citation>
    <scope>NUCLEOTIDE SEQUENCE [LARGE SCALE GENOMIC DNA]</scope>
    <source>
        <strain evidence="6 7">HX-5-24</strain>
    </source>
</reference>
<feature type="domain" description="Lipoyl-binding" evidence="5">
    <location>
        <begin position="24"/>
        <end position="106"/>
    </location>
</feature>
<dbReference type="PROSITE" id="PS50968">
    <property type="entry name" value="BIOTINYL_LIPOYL"/>
    <property type="match status" value="1"/>
</dbReference>
<keyword evidence="2 3" id="KW-0450">Lipoyl</keyword>
<dbReference type="InterPro" id="IPR003016">
    <property type="entry name" value="2-oxoA_DH_lipoyl-BS"/>
</dbReference>
<evidence type="ECO:0000313" key="6">
    <source>
        <dbReference type="EMBL" id="MUV12725.1"/>
    </source>
</evidence>
<dbReference type="InterPro" id="IPR000089">
    <property type="entry name" value="Biotin_lipoyl"/>
</dbReference>
<accession>A0A7C9LVI9</accession>
<comment type="function">
    <text evidence="3">The glycine cleavage system catalyzes the degradation of glycine. The H protein shuttles the methylamine group of glycine from the P protein to the T protein.</text>
</comment>
<dbReference type="PANTHER" id="PTHR11715:SF3">
    <property type="entry name" value="GLYCINE CLEAVAGE SYSTEM H PROTEIN-RELATED"/>
    <property type="match status" value="1"/>
</dbReference>
<dbReference type="Gene3D" id="2.40.50.100">
    <property type="match status" value="1"/>
</dbReference>
<dbReference type="CDD" id="cd06848">
    <property type="entry name" value="GCS_H"/>
    <property type="match status" value="1"/>
</dbReference>
<sequence length="131" mass="14176">MNEIPGDLKFMKSHEWARVEGDGKVTIGISDHAQGLLGDLVYVELPNVGDRVEAGTAVAVVESVKAASDVYTPVTGKVVEVNAALTDKPETINEDAYGDGWILVIEAEEPEQLNELLGPDDYAELLEEEDH</sequence>
<evidence type="ECO:0000313" key="7">
    <source>
        <dbReference type="Proteomes" id="UP000479692"/>
    </source>
</evidence>
<organism evidence="6 7">
    <name type="scientific">Noviluteimonas gilva</name>
    <dbReference type="NCBI Taxonomy" id="2682097"/>
    <lineage>
        <taxon>Bacteria</taxon>
        <taxon>Pseudomonadati</taxon>
        <taxon>Pseudomonadota</taxon>
        <taxon>Gammaproteobacteria</taxon>
        <taxon>Lysobacterales</taxon>
        <taxon>Lysobacteraceae</taxon>
        <taxon>Noviluteimonas</taxon>
    </lineage>
</organism>
<gene>
    <name evidence="3 6" type="primary">gcvH</name>
    <name evidence="6" type="ORF">GN331_00700</name>
</gene>
<evidence type="ECO:0000259" key="5">
    <source>
        <dbReference type="PROSITE" id="PS50968"/>
    </source>
</evidence>
<dbReference type="HAMAP" id="MF_00272">
    <property type="entry name" value="GcvH"/>
    <property type="match status" value="1"/>
</dbReference>
<dbReference type="GO" id="GO:0005960">
    <property type="term" value="C:glycine cleavage complex"/>
    <property type="evidence" value="ECO:0007669"/>
    <property type="project" value="InterPro"/>
</dbReference>
<feature type="modified residue" description="N6-lipoyllysine" evidence="3 4">
    <location>
        <position position="65"/>
    </location>
</feature>
<dbReference type="GO" id="GO:0005829">
    <property type="term" value="C:cytosol"/>
    <property type="evidence" value="ECO:0007669"/>
    <property type="project" value="TreeGrafter"/>
</dbReference>
<dbReference type="GO" id="GO:0019464">
    <property type="term" value="P:glycine decarboxylation via glycine cleavage system"/>
    <property type="evidence" value="ECO:0007669"/>
    <property type="project" value="UniProtKB-UniRule"/>
</dbReference>
<dbReference type="InterPro" id="IPR011053">
    <property type="entry name" value="Single_hybrid_motif"/>
</dbReference>
<proteinExistence type="inferred from homology"/>
<dbReference type="RefSeq" id="WP_156639484.1">
    <property type="nucleotide sequence ID" value="NZ_WOXT01000001.1"/>
</dbReference>
<evidence type="ECO:0000256" key="3">
    <source>
        <dbReference type="HAMAP-Rule" id="MF_00272"/>
    </source>
</evidence>
<protein>
    <recommendedName>
        <fullName evidence="3">Glycine cleavage system H protein</fullName>
    </recommendedName>
</protein>
<evidence type="ECO:0000256" key="2">
    <source>
        <dbReference type="ARBA" id="ARBA00022823"/>
    </source>
</evidence>
<dbReference type="Proteomes" id="UP000479692">
    <property type="component" value="Unassembled WGS sequence"/>
</dbReference>
<dbReference type="InterPro" id="IPR002930">
    <property type="entry name" value="GCV_H"/>
</dbReference>
<dbReference type="Pfam" id="PF01597">
    <property type="entry name" value="GCV_H"/>
    <property type="match status" value="1"/>
</dbReference>
<dbReference type="EMBL" id="WOXT01000001">
    <property type="protein sequence ID" value="MUV12725.1"/>
    <property type="molecule type" value="Genomic_DNA"/>
</dbReference>
<name>A0A7C9LVI9_9GAMM</name>
<dbReference type="InterPro" id="IPR017453">
    <property type="entry name" value="GCV_H_sub"/>
</dbReference>
<keyword evidence="7" id="KW-1185">Reference proteome</keyword>
<comment type="cofactor">
    <cofactor evidence="3">
        <name>(R)-lipoate</name>
        <dbReference type="ChEBI" id="CHEBI:83088"/>
    </cofactor>
    <text evidence="3">Binds 1 lipoyl cofactor covalently.</text>
</comment>
<dbReference type="AlphaFoldDB" id="A0A7C9LVI9"/>
<evidence type="ECO:0000256" key="1">
    <source>
        <dbReference type="ARBA" id="ARBA00009249"/>
    </source>
</evidence>
<dbReference type="NCBIfam" id="NF002270">
    <property type="entry name" value="PRK01202.1"/>
    <property type="match status" value="1"/>
</dbReference>
<dbReference type="PROSITE" id="PS00189">
    <property type="entry name" value="LIPOYL"/>
    <property type="match status" value="1"/>
</dbReference>
<evidence type="ECO:0000256" key="4">
    <source>
        <dbReference type="PIRSR" id="PIRSR617453-50"/>
    </source>
</evidence>
<dbReference type="NCBIfam" id="TIGR00527">
    <property type="entry name" value="gcvH"/>
    <property type="match status" value="1"/>
</dbReference>
<comment type="similarity">
    <text evidence="1 3">Belongs to the GcvH family.</text>
</comment>
<dbReference type="SUPFAM" id="SSF51230">
    <property type="entry name" value="Single hybrid motif"/>
    <property type="match status" value="1"/>
</dbReference>